<keyword evidence="8" id="KW-0378">Hydrolase</keyword>
<dbReference type="Gene3D" id="3.20.20.70">
    <property type="entry name" value="Aldolase class I"/>
    <property type="match status" value="1"/>
</dbReference>
<dbReference type="Gene3D" id="2.60.120.560">
    <property type="entry name" value="Exo-inulinase, domain 1"/>
    <property type="match status" value="1"/>
</dbReference>
<protein>
    <recommendedName>
        <fullName evidence="2">galactosylceramidase</fullName>
        <ecNumber evidence="2">3.2.1.46</ecNumber>
    </recommendedName>
    <alternativeName>
        <fullName evidence="5">Galactosylceramidase</fullName>
    </alternativeName>
</protein>
<feature type="chain" id="PRO_5011512704" description="galactosylceramidase" evidence="6">
    <location>
        <begin position="30"/>
        <end position="929"/>
    </location>
</feature>
<sequence length="929" mass="96117">MVRQWRSALLSVLALLAALLAAVPAAAQAAPERSPHAAGTQITLNGTKGGRTFDGIGAISGGGGNSRLLSDYPPAQRAQILDYLFKPGYGADLQLLKLEIGGDANSTDGSEPSIEHTKGQINCDAGYEFQLAEQAEARNPHLKLYGLAWAAPGWINGGFWSTDTIDYLISWLGCAKQHGLTISYLGGWNERGHDADWYVQLRSALDAAGYRSVQIVADDSGWSVADDMAADPAFNDAVSVIGAHYPCAGGDGGSADTCSSTDTAKNNGKPLWASENGSQDMDSGAPALVRSIVRGYVDAKMTAYLNWPLVAAIYPNLPYATVGLATAGSPWSGHYTIGENTWATAQFTQFAQPGWTFVDSASGYLGGAESNGSYVSLKSPDGTDWSTVLETTTATTAQTASIHVEGGLSAGTVHVWATDVDHPSAATDFVHTADLTPTGGTYALTLQPGWVYTLTTTTGQGKGTATAPADHALALPYSDSYDSDATATEARYLSDMQGSFEVRPCAAGRSGQCVQQVTPVKPIEWQDDSDAFTLGGDPTWSDYTVKTDVDLQQAGTVELIGRAGTQQRPQSHQAAYELRISDTGSWSIARSSTAGTLTTLASGSRAALGLNSWHTLGLGFSGDTITATADGATLGTATDSAYHRGQIGFGTAGYQTDQFDNLSVTANPPGDIGGVLKGRQSGLCADVTGASRAAGTAVELWDCNGGGNQHWTATPAGQLTVYDDSTCLTPAGGATADGTAVQIAPCTGSAAQKWTVEDDGSVVNGASGTCLDATGQATAPGTALELWGCNGGPNQLWDRGDTTALLRGRQSGRCVDVPALRQDDGTQPALWDCNGGANQLWTSTATNQLTVYGTKCLGTVGGATADGTGVEIRTCSGTATQQWRVRSDGTVQNVGSGTCLEVTGGATANSSPLEISGCTGATNQEWDRA</sequence>
<keyword evidence="9" id="KW-1185">Reference proteome</keyword>
<dbReference type="STRING" id="310781.SAMN05216259_104180"/>
<dbReference type="EMBL" id="FNIE01000004">
    <property type="protein sequence ID" value="SDN44809.1"/>
    <property type="molecule type" value="Genomic_DNA"/>
</dbReference>
<keyword evidence="3" id="KW-0746">Sphingolipid metabolism</keyword>
<dbReference type="InterPro" id="IPR017853">
    <property type="entry name" value="GH"/>
</dbReference>
<dbReference type="Gene3D" id="2.80.10.50">
    <property type="match status" value="2"/>
</dbReference>
<dbReference type="EC" id="3.2.1.46" evidence="2"/>
<feature type="domain" description="Ricin B lectin" evidence="7">
    <location>
        <begin position="672"/>
        <end position="800"/>
    </location>
</feature>
<dbReference type="CDD" id="cd23418">
    <property type="entry name" value="beta-trefoil_Ricin_XLN-like"/>
    <property type="match status" value="2"/>
</dbReference>
<dbReference type="InterPro" id="IPR035992">
    <property type="entry name" value="Ricin_B-like_lectins"/>
</dbReference>
<dbReference type="SUPFAM" id="SSF50370">
    <property type="entry name" value="Ricin B-like lectins"/>
    <property type="match status" value="2"/>
</dbReference>
<dbReference type="AlphaFoldDB" id="A0A1H0BGN7"/>
<evidence type="ECO:0000259" key="7">
    <source>
        <dbReference type="SMART" id="SM00458"/>
    </source>
</evidence>
<dbReference type="InterPro" id="IPR013785">
    <property type="entry name" value="Aldolase_TIM"/>
</dbReference>
<feature type="signal peptide" evidence="6">
    <location>
        <begin position="1"/>
        <end position="29"/>
    </location>
</feature>
<comment type="similarity">
    <text evidence="1">Belongs to the glycosyl hydrolase 59 family.</text>
</comment>
<keyword evidence="6" id="KW-0732">Signal</keyword>
<dbReference type="Pfam" id="PF00652">
    <property type="entry name" value="Ricin_B_lectin"/>
    <property type="match status" value="2"/>
</dbReference>
<dbReference type="InterPro" id="IPR000772">
    <property type="entry name" value="Ricin_B_lectin"/>
</dbReference>
<accession>A0A1H0BGN7</accession>
<dbReference type="RefSeq" id="WP_093783970.1">
    <property type="nucleotide sequence ID" value="NZ_FNIE01000004.1"/>
</dbReference>
<dbReference type="InterPro" id="IPR001286">
    <property type="entry name" value="Glyco_hydro_59"/>
</dbReference>
<feature type="domain" description="Ricin B lectin" evidence="7">
    <location>
        <begin position="802"/>
        <end position="929"/>
    </location>
</feature>
<dbReference type="GO" id="GO:0004336">
    <property type="term" value="F:galactosylceramidase activity"/>
    <property type="evidence" value="ECO:0007669"/>
    <property type="project" value="UniProtKB-EC"/>
</dbReference>
<evidence type="ECO:0000256" key="2">
    <source>
        <dbReference type="ARBA" id="ARBA00012657"/>
    </source>
</evidence>
<gene>
    <name evidence="8" type="ORF">SAMN05216259_104180</name>
</gene>
<dbReference type="GO" id="GO:0006683">
    <property type="term" value="P:galactosylceramide catabolic process"/>
    <property type="evidence" value="ECO:0007669"/>
    <property type="project" value="InterPro"/>
</dbReference>
<dbReference type="InterPro" id="IPR049162">
    <property type="entry name" value="GH59_C"/>
</dbReference>
<reference evidence="8 9" key="1">
    <citation type="submission" date="2016-10" db="EMBL/GenBank/DDBJ databases">
        <authorList>
            <person name="de Groot N.N."/>
        </authorList>
    </citation>
    <scope>NUCLEOTIDE SEQUENCE [LARGE SCALE GENOMIC DNA]</scope>
    <source>
        <strain evidence="8 9">CGMCC 4.2022</strain>
    </source>
</reference>
<dbReference type="Gene3D" id="3.20.20.80">
    <property type="entry name" value="Glycosidases"/>
    <property type="match status" value="1"/>
</dbReference>
<keyword evidence="4" id="KW-0443">Lipid metabolism</keyword>
<evidence type="ECO:0000256" key="3">
    <source>
        <dbReference type="ARBA" id="ARBA00022919"/>
    </source>
</evidence>
<dbReference type="GO" id="GO:0005764">
    <property type="term" value="C:lysosome"/>
    <property type="evidence" value="ECO:0007669"/>
    <property type="project" value="TreeGrafter"/>
</dbReference>
<evidence type="ECO:0000256" key="5">
    <source>
        <dbReference type="ARBA" id="ARBA00033098"/>
    </source>
</evidence>
<dbReference type="SMART" id="SM00458">
    <property type="entry name" value="RICIN"/>
    <property type="match status" value="2"/>
</dbReference>
<keyword evidence="4" id="KW-0442">Lipid degradation</keyword>
<proteinExistence type="inferred from homology"/>
<name>A0A1H0BGN7_9ACTN</name>
<dbReference type="PANTHER" id="PTHR15172">
    <property type="entry name" value="GALACTOCEREBROSIDASE"/>
    <property type="match status" value="1"/>
</dbReference>
<dbReference type="SUPFAM" id="SSF51445">
    <property type="entry name" value="(Trans)glycosidases"/>
    <property type="match status" value="1"/>
</dbReference>
<dbReference type="PANTHER" id="PTHR15172:SF1">
    <property type="entry name" value="GALACTOCEREBROSIDASE"/>
    <property type="match status" value="1"/>
</dbReference>
<dbReference type="PROSITE" id="PS50231">
    <property type="entry name" value="RICIN_B_LECTIN"/>
    <property type="match status" value="2"/>
</dbReference>
<evidence type="ECO:0000313" key="8">
    <source>
        <dbReference type="EMBL" id="SDN44809.1"/>
    </source>
</evidence>
<dbReference type="GO" id="GO:0016020">
    <property type="term" value="C:membrane"/>
    <property type="evidence" value="ECO:0007669"/>
    <property type="project" value="GOC"/>
</dbReference>
<dbReference type="Proteomes" id="UP000199341">
    <property type="component" value="Unassembled WGS sequence"/>
</dbReference>
<evidence type="ECO:0000313" key="9">
    <source>
        <dbReference type="Proteomes" id="UP000199341"/>
    </source>
</evidence>
<evidence type="ECO:0000256" key="4">
    <source>
        <dbReference type="ARBA" id="ARBA00022963"/>
    </source>
</evidence>
<dbReference type="Pfam" id="PF02057">
    <property type="entry name" value="Glyco_hydro_59"/>
    <property type="match status" value="1"/>
</dbReference>
<evidence type="ECO:0000256" key="6">
    <source>
        <dbReference type="SAM" id="SignalP"/>
    </source>
</evidence>
<organism evidence="8 9">
    <name type="scientific">Actinacidiphila guanduensis</name>
    <dbReference type="NCBI Taxonomy" id="310781"/>
    <lineage>
        <taxon>Bacteria</taxon>
        <taxon>Bacillati</taxon>
        <taxon>Actinomycetota</taxon>
        <taxon>Actinomycetes</taxon>
        <taxon>Kitasatosporales</taxon>
        <taxon>Streptomycetaceae</taxon>
        <taxon>Actinacidiphila</taxon>
    </lineage>
</organism>
<dbReference type="Pfam" id="PF21708">
    <property type="entry name" value="Glyco_hydro_59_C"/>
    <property type="match status" value="1"/>
</dbReference>
<dbReference type="InterPro" id="IPR049161">
    <property type="entry name" value="GH59_cat"/>
</dbReference>
<dbReference type="OrthoDB" id="9806701at2"/>
<evidence type="ECO:0000256" key="1">
    <source>
        <dbReference type="ARBA" id="ARBA00005637"/>
    </source>
</evidence>